<dbReference type="RefSeq" id="WP_043607380.1">
    <property type="nucleotide sequence ID" value="NZ_AXCY01000055.1"/>
</dbReference>
<accession>A0A0A0BP97</accession>
<dbReference type="OrthoDB" id="5116476at2"/>
<evidence type="ECO:0000313" key="2">
    <source>
        <dbReference type="Proteomes" id="UP000029839"/>
    </source>
</evidence>
<keyword evidence="2" id="KW-1185">Reference proteome</keyword>
<dbReference type="Pfam" id="PF13692">
    <property type="entry name" value="Glyco_trans_1_4"/>
    <property type="match status" value="1"/>
</dbReference>
<comment type="caution">
    <text evidence="1">The sequence shown here is derived from an EMBL/GenBank/DDBJ whole genome shotgun (WGS) entry which is preliminary data.</text>
</comment>
<dbReference type="PANTHER" id="PTHR12526">
    <property type="entry name" value="GLYCOSYLTRANSFERASE"/>
    <property type="match status" value="1"/>
</dbReference>
<keyword evidence="1" id="KW-0808">Transferase</keyword>
<reference evidence="1 2" key="2">
    <citation type="journal article" date="2015" name="Stand. Genomic Sci.">
        <title>Draft genome sequence of Cellulomonas carbonis T26(T) and comparative analysis of six Cellulomonas genomes.</title>
        <authorList>
            <person name="Zhuang W."/>
            <person name="Zhang S."/>
            <person name="Xia X."/>
            <person name="Wang G."/>
        </authorList>
    </citation>
    <scope>NUCLEOTIDE SEQUENCE [LARGE SCALE GENOMIC DNA]</scope>
    <source>
        <strain evidence="1 2">T26</strain>
    </source>
</reference>
<dbReference type="AlphaFoldDB" id="A0A0A0BP97"/>
<dbReference type="EMBL" id="AXCY01000055">
    <property type="protein sequence ID" value="KGM10298.1"/>
    <property type="molecule type" value="Genomic_DNA"/>
</dbReference>
<reference evidence="1 2" key="1">
    <citation type="submission" date="2013-08" db="EMBL/GenBank/DDBJ databases">
        <title>Genome sequencing of Cellulomonas carbonis T26.</title>
        <authorList>
            <person name="Chen F."/>
            <person name="Li Y."/>
            <person name="Wang G."/>
        </authorList>
    </citation>
    <scope>NUCLEOTIDE SEQUENCE [LARGE SCALE GENOMIC DNA]</scope>
    <source>
        <strain evidence="1 2">T26</strain>
    </source>
</reference>
<proteinExistence type="predicted"/>
<dbReference type="PANTHER" id="PTHR12526:SF590">
    <property type="entry name" value="ALPHA-MALTOSE-1-PHOSPHATE SYNTHASE"/>
    <property type="match status" value="1"/>
</dbReference>
<gene>
    <name evidence="1" type="ORF">N868_15770</name>
</gene>
<protein>
    <submittedName>
        <fullName evidence="1">Glycosyl transferase group 1</fullName>
    </submittedName>
</protein>
<dbReference type="GO" id="GO:0016757">
    <property type="term" value="F:glycosyltransferase activity"/>
    <property type="evidence" value="ECO:0007669"/>
    <property type="project" value="TreeGrafter"/>
</dbReference>
<dbReference type="Gene3D" id="3.40.50.2000">
    <property type="entry name" value="Glycogen Phosphorylase B"/>
    <property type="match status" value="2"/>
</dbReference>
<dbReference type="Proteomes" id="UP000029839">
    <property type="component" value="Unassembled WGS sequence"/>
</dbReference>
<organism evidence="1 2">
    <name type="scientific">Cellulomonas carbonis T26</name>
    <dbReference type="NCBI Taxonomy" id="947969"/>
    <lineage>
        <taxon>Bacteria</taxon>
        <taxon>Bacillati</taxon>
        <taxon>Actinomycetota</taxon>
        <taxon>Actinomycetes</taxon>
        <taxon>Micrococcales</taxon>
        <taxon>Cellulomonadaceae</taxon>
        <taxon>Cellulomonas</taxon>
    </lineage>
</organism>
<name>A0A0A0BP97_9CELL</name>
<sequence length="351" mass="36735">MGVDVQPVFSGGLDTAAWRRRHAAGEVPDAYPYGLDRLAAHGYAVRDWRPSPSVVDRARGVVRRVGGGIDWLAPGVPRGPEVVLSWDERMGVPLALRRGGAPVVTNIIWATEGRLAAPVHRAIGAGLRRAARVFVHSTAQVPVLRDAFGVDEARIAPIAFGVDADFFRPVDDAARIDRDLVVSVGNDRHRDFPTVLRAFAQVRRARPSSRLVVVSRTVPAADVAAVDGATLVPSLGHADLCDLVQRAATTMVLTRPNTHVSGATAVLETLATGRPAVATANPGMADYARDGGLVLVPAGDADAAARACLALLEDPAGADDQGALGRAAVDATFSTRGHAARLAEVLDAALA</sequence>
<evidence type="ECO:0000313" key="1">
    <source>
        <dbReference type="EMBL" id="KGM10298.1"/>
    </source>
</evidence>
<dbReference type="SUPFAM" id="SSF53756">
    <property type="entry name" value="UDP-Glycosyltransferase/glycogen phosphorylase"/>
    <property type="match status" value="1"/>
</dbReference>